<evidence type="ECO:0000313" key="2">
    <source>
        <dbReference type="RefSeq" id="XP_015174135.1"/>
    </source>
</evidence>
<dbReference type="RefSeq" id="XP_015174135.1">
    <property type="nucleotide sequence ID" value="XM_015318649.1"/>
</dbReference>
<organism evidence="1 2">
    <name type="scientific">Polistes dominula</name>
    <name type="common">European paper wasp</name>
    <name type="synonym">Vespa dominula</name>
    <dbReference type="NCBI Taxonomy" id="743375"/>
    <lineage>
        <taxon>Eukaryota</taxon>
        <taxon>Metazoa</taxon>
        <taxon>Ecdysozoa</taxon>
        <taxon>Arthropoda</taxon>
        <taxon>Hexapoda</taxon>
        <taxon>Insecta</taxon>
        <taxon>Pterygota</taxon>
        <taxon>Neoptera</taxon>
        <taxon>Endopterygota</taxon>
        <taxon>Hymenoptera</taxon>
        <taxon>Apocrita</taxon>
        <taxon>Aculeata</taxon>
        <taxon>Vespoidea</taxon>
        <taxon>Vespidae</taxon>
        <taxon>Polistinae</taxon>
        <taxon>Polistini</taxon>
        <taxon>Polistes</taxon>
    </lineage>
</organism>
<accession>A0ABM1I1P8</accession>
<dbReference type="GeneID" id="107065198"/>
<protein>
    <submittedName>
        <fullName evidence="2">Uncharacterized protein LOC107065198</fullName>
    </submittedName>
</protein>
<gene>
    <name evidence="2" type="primary">LOC107065198</name>
</gene>
<proteinExistence type="predicted"/>
<evidence type="ECO:0000313" key="1">
    <source>
        <dbReference type="Proteomes" id="UP000694924"/>
    </source>
</evidence>
<reference evidence="2" key="1">
    <citation type="submission" date="2025-08" db="UniProtKB">
        <authorList>
            <consortium name="RefSeq"/>
        </authorList>
    </citation>
    <scope>IDENTIFICATION</scope>
    <source>
        <tissue evidence="2">Whole body</tissue>
    </source>
</reference>
<name>A0ABM1I1P8_POLDO</name>
<sequence length="364" mass="41718">MDNYCSPQYVDFTSNLEELSDDYFNKDHGSDKSEECVKIPEIKITLCDEKEYLSKKIVEETKESIITEEITDEIANEVAEKTAQEFTEEIIKETTKESMQLECTPNVVTSLETELDIIKNTPIKLIYSSCSSTQGSSKSKLVQKVTYNDVMQEAIEVLQNLVITPSNVFKKPMSTKNEPSKCLISQDDNNQIDCTSNKLSDEKIQMLSTSEREIYATPQKDMFDSDISPINILTQAEHEQKLDLNNSTQLLNVDTPSEINQSKLSMESSNSKKQSKKLSFQCRRQSLKIRRNSNKYISLAAAVLQFQNNTPERFRTKSIRKQKELKLGVSKDNQLKLKSVLLIKYLRIKMFLPRLETLSQEDLV</sequence>
<keyword evidence="1" id="KW-1185">Reference proteome</keyword>
<dbReference type="Proteomes" id="UP000694924">
    <property type="component" value="Unplaced"/>
</dbReference>